<accession>A0A7Z0I024</accession>
<dbReference type="SUPFAM" id="SSF47175">
    <property type="entry name" value="Cytochromes"/>
    <property type="match status" value="1"/>
</dbReference>
<comment type="PTM">
    <text evidence="7">Binds 1 heme group per subunit.</text>
</comment>
<evidence type="ECO:0000256" key="3">
    <source>
        <dbReference type="ARBA" id="ARBA00022723"/>
    </source>
</evidence>
<dbReference type="PROSITE" id="PS51009">
    <property type="entry name" value="CYTCII"/>
    <property type="match status" value="1"/>
</dbReference>
<feature type="binding site" description="covalent" evidence="7">
    <location>
        <position position="143"/>
    </location>
    <ligand>
        <name>heme c</name>
        <dbReference type="ChEBI" id="CHEBI:61717"/>
    </ligand>
</feature>
<dbReference type="GO" id="GO:0020037">
    <property type="term" value="F:heme binding"/>
    <property type="evidence" value="ECO:0007669"/>
    <property type="project" value="InterPro"/>
</dbReference>
<dbReference type="AlphaFoldDB" id="A0A7Z0I024"/>
<dbReference type="GO" id="GO:0009055">
    <property type="term" value="F:electron transfer activity"/>
    <property type="evidence" value="ECO:0007669"/>
    <property type="project" value="InterPro"/>
</dbReference>
<dbReference type="InterPro" id="IPR012127">
    <property type="entry name" value="Cyt_c_prime"/>
</dbReference>
<protein>
    <submittedName>
        <fullName evidence="9">Cytochrome c</fullName>
    </submittedName>
</protein>
<evidence type="ECO:0000256" key="6">
    <source>
        <dbReference type="PIRSR" id="PIRSR000027-1"/>
    </source>
</evidence>
<feature type="signal peptide" evidence="8">
    <location>
        <begin position="1"/>
        <end position="22"/>
    </location>
</feature>
<keyword evidence="8" id="KW-0732">Signal</keyword>
<comment type="caution">
    <text evidence="9">The sequence shown here is derived from an EMBL/GenBank/DDBJ whole genome shotgun (WGS) entry which is preliminary data.</text>
</comment>
<keyword evidence="10" id="KW-1185">Reference proteome</keyword>
<evidence type="ECO:0000256" key="8">
    <source>
        <dbReference type="SAM" id="SignalP"/>
    </source>
</evidence>
<evidence type="ECO:0000256" key="5">
    <source>
        <dbReference type="ARBA" id="ARBA00023004"/>
    </source>
</evidence>
<name>A0A7Z0I024_9RHOB</name>
<keyword evidence="1" id="KW-0813">Transport</keyword>
<dbReference type="Proteomes" id="UP000529417">
    <property type="component" value="Unassembled WGS sequence"/>
</dbReference>
<evidence type="ECO:0000313" key="9">
    <source>
        <dbReference type="EMBL" id="NYS25142.1"/>
    </source>
</evidence>
<dbReference type="Pfam" id="PF01322">
    <property type="entry name" value="Cytochrom_C_2"/>
    <property type="match status" value="1"/>
</dbReference>
<keyword evidence="5 6" id="KW-0408">Iron</keyword>
<keyword evidence="2 7" id="KW-0349">Heme</keyword>
<dbReference type="GO" id="GO:0022900">
    <property type="term" value="P:electron transport chain"/>
    <property type="evidence" value="ECO:0007669"/>
    <property type="project" value="InterPro"/>
</dbReference>
<evidence type="ECO:0000256" key="1">
    <source>
        <dbReference type="ARBA" id="ARBA00022448"/>
    </source>
</evidence>
<keyword evidence="4" id="KW-0249">Electron transport</keyword>
<dbReference type="Gene3D" id="1.20.120.10">
    <property type="entry name" value="Cytochrome c/b562"/>
    <property type="match status" value="1"/>
</dbReference>
<dbReference type="GO" id="GO:0005506">
    <property type="term" value="F:iron ion binding"/>
    <property type="evidence" value="ECO:0007669"/>
    <property type="project" value="InterPro"/>
</dbReference>
<evidence type="ECO:0000256" key="7">
    <source>
        <dbReference type="PIRSR" id="PIRSR000027-2"/>
    </source>
</evidence>
<dbReference type="GO" id="GO:0042597">
    <property type="term" value="C:periplasmic space"/>
    <property type="evidence" value="ECO:0007669"/>
    <property type="project" value="InterPro"/>
</dbReference>
<dbReference type="InterPro" id="IPR010980">
    <property type="entry name" value="Cyt_c/b562"/>
</dbReference>
<dbReference type="InterPro" id="IPR002321">
    <property type="entry name" value="Cyt_c_II"/>
</dbReference>
<organism evidence="9 10">
    <name type="scientific">Rhabdonatronobacter sediminivivens</name>
    <dbReference type="NCBI Taxonomy" id="2743469"/>
    <lineage>
        <taxon>Bacteria</taxon>
        <taxon>Pseudomonadati</taxon>
        <taxon>Pseudomonadota</taxon>
        <taxon>Alphaproteobacteria</taxon>
        <taxon>Rhodobacterales</taxon>
        <taxon>Paracoccaceae</taxon>
        <taxon>Rhabdonatronobacter</taxon>
    </lineage>
</organism>
<gene>
    <name evidence="9" type="ORF">HUK65_09070</name>
</gene>
<evidence type="ECO:0000256" key="2">
    <source>
        <dbReference type="ARBA" id="ARBA00022617"/>
    </source>
</evidence>
<dbReference type="RefSeq" id="WP_179905847.1">
    <property type="nucleotide sequence ID" value="NZ_JACBXS010000015.1"/>
</dbReference>
<feature type="chain" id="PRO_5030596702" evidence="8">
    <location>
        <begin position="23"/>
        <end position="151"/>
    </location>
</feature>
<evidence type="ECO:0000313" key="10">
    <source>
        <dbReference type="Proteomes" id="UP000529417"/>
    </source>
</evidence>
<evidence type="ECO:0000256" key="4">
    <source>
        <dbReference type="ARBA" id="ARBA00022982"/>
    </source>
</evidence>
<dbReference type="PIRSF" id="PIRSF000027">
    <property type="entry name" value="Cytc_c_prime"/>
    <property type="match status" value="1"/>
</dbReference>
<keyword evidence="3 6" id="KW-0479">Metal-binding</keyword>
<dbReference type="EMBL" id="JACBXS010000015">
    <property type="protein sequence ID" value="NYS25142.1"/>
    <property type="molecule type" value="Genomic_DNA"/>
</dbReference>
<proteinExistence type="predicted"/>
<feature type="binding site" description="axial binding residue" evidence="6">
    <location>
        <position position="144"/>
    </location>
    <ligand>
        <name>heme c</name>
        <dbReference type="ChEBI" id="CHEBI:61717"/>
    </ligand>
    <ligandPart>
        <name>Fe</name>
        <dbReference type="ChEBI" id="CHEBI:18248"/>
    </ligandPart>
</feature>
<reference evidence="9 10" key="1">
    <citation type="journal article" date="2000" name="Arch. Microbiol.">
        <title>Rhodobaca bogoriensis gen. nov. and sp. nov., an alkaliphilic purple nonsulfur bacterium from African Rift Valley soda lakes.</title>
        <authorList>
            <person name="Milford A.D."/>
            <person name="Achenbach L.A."/>
            <person name="Jung D.O."/>
            <person name="Madigan M.T."/>
        </authorList>
    </citation>
    <scope>NUCLEOTIDE SEQUENCE [LARGE SCALE GENOMIC DNA]</scope>
    <source>
        <strain evidence="9 10">2376</strain>
    </source>
</reference>
<sequence>MPFRTPLLASILGLATAGAVLADTNPAVDARQAQFTLYAHNLAVVGSMAQGRMDYDADAAQTAADNLYHLTRHDQGRMWPEGTDNASIEGTRALPGIWEDLDDFTAKFVALQEAAESLQAVAGDGLDALRPAVGQLGAACAACHDANRAER</sequence>
<feature type="binding site" description="covalent" evidence="7">
    <location>
        <position position="140"/>
    </location>
    <ligand>
        <name>heme c</name>
        <dbReference type="ChEBI" id="CHEBI:61717"/>
    </ligand>
</feature>